<evidence type="ECO:0000256" key="2">
    <source>
        <dbReference type="ARBA" id="ARBA00005135"/>
    </source>
</evidence>
<evidence type="ECO:0000256" key="1">
    <source>
        <dbReference type="ARBA" id="ARBA00001946"/>
    </source>
</evidence>
<evidence type="ECO:0000256" key="7">
    <source>
        <dbReference type="ARBA" id="ARBA00022801"/>
    </source>
</evidence>
<reference evidence="12" key="1">
    <citation type="submission" date="2022-12" db="EMBL/GenBank/DDBJ databases">
        <authorList>
            <person name="Krivoruchko A.V."/>
            <person name="Elkin A."/>
        </authorList>
    </citation>
    <scope>NUCLEOTIDE SEQUENCE</scope>
    <source>
        <strain evidence="12">IEGM 1391</strain>
    </source>
</reference>
<dbReference type="InterPro" id="IPR023214">
    <property type="entry name" value="HAD_sf"/>
</dbReference>
<keyword evidence="13" id="KW-1185">Reference proteome</keyword>
<organism evidence="12 13">
    <name type="scientific">Rhodococcus ruber</name>
    <dbReference type="NCBI Taxonomy" id="1830"/>
    <lineage>
        <taxon>Bacteria</taxon>
        <taxon>Bacillati</taxon>
        <taxon>Actinomycetota</taxon>
        <taxon>Actinomycetes</taxon>
        <taxon>Mycobacteriales</taxon>
        <taxon>Nocardiaceae</taxon>
        <taxon>Rhodococcus</taxon>
    </lineage>
</organism>
<evidence type="ECO:0000256" key="10">
    <source>
        <dbReference type="ARBA" id="ARBA00048138"/>
    </source>
</evidence>
<dbReference type="EMBL" id="JAPWIJ010000007">
    <property type="protein sequence ID" value="MCZ4520377.1"/>
    <property type="molecule type" value="Genomic_DNA"/>
</dbReference>
<name>A0ABT4MHB1_9NOCA</name>
<evidence type="ECO:0000256" key="3">
    <source>
        <dbReference type="ARBA" id="ARBA00009184"/>
    </source>
</evidence>
<evidence type="ECO:0000256" key="5">
    <source>
        <dbReference type="ARBA" id="ARBA00022605"/>
    </source>
</evidence>
<comment type="catalytic activity">
    <reaction evidence="11">
        <text>O-phospho-D-serine + H2O = D-serine + phosphate</text>
        <dbReference type="Rhea" id="RHEA:24873"/>
        <dbReference type="ChEBI" id="CHEBI:15377"/>
        <dbReference type="ChEBI" id="CHEBI:35247"/>
        <dbReference type="ChEBI" id="CHEBI:43474"/>
        <dbReference type="ChEBI" id="CHEBI:58680"/>
        <dbReference type="EC" id="3.1.3.3"/>
    </reaction>
</comment>
<comment type="cofactor">
    <cofactor evidence="1">
        <name>Mg(2+)</name>
        <dbReference type="ChEBI" id="CHEBI:18420"/>
    </cofactor>
</comment>
<keyword evidence="9" id="KW-0718">Serine biosynthesis</keyword>
<evidence type="ECO:0000256" key="11">
    <source>
        <dbReference type="ARBA" id="ARBA00048523"/>
    </source>
</evidence>
<accession>A0ABT4MHB1</accession>
<dbReference type="PANTHER" id="PTHR43344">
    <property type="entry name" value="PHOSPHOSERINE PHOSPHATASE"/>
    <property type="match status" value="1"/>
</dbReference>
<dbReference type="Proteomes" id="UP001081071">
    <property type="component" value="Unassembled WGS sequence"/>
</dbReference>
<protein>
    <recommendedName>
        <fullName evidence="4">phosphoserine phosphatase</fullName>
        <ecNumber evidence="4">3.1.3.3</ecNumber>
    </recommendedName>
</protein>
<dbReference type="RefSeq" id="WP_269606615.1">
    <property type="nucleotide sequence ID" value="NZ_JAPWIJ010000007.1"/>
</dbReference>
<comment type="catalytic activity">
    <reaction evidence="10">
        <text>O-phospho-L-serine + H2O = L-serine + phosphate</text>
        <dbReference type="Rhea" id="RHEA:21208"/>
        <dbReference type="ChEBI" id="CHEBI:15377"/>
        <dbReference type="ChEBI" id="CHEBI:33384"/>
        <dbReference type="ChEBI" id="CHEBI:43474"/>
        <dbReference type="ChEBI" id="CHEBI:57524"/>
        <dbReference type="EC" id="3.1.3.3"/>
    </reaction>
</comment>
<keyword evidence="8" id="KW-0460">Magnesium</keyword>
<dbReference type="Pfam" id="PF12710">
    <property type="entry name" value="HAD"/>
    <property type="match status" value="1"/>
</dbReference>
<dbReference type="InterPro" id="IPR050582">
    <property type="entry name" value="HAD-like_SerB"/>
</dbReference>
<comment type="caution">
    <text evidence="12">The sequence shown here is derived from an EMBL/GenBank/DDBJ whole genome shotgun (WGS) entry which is preliminary data.</text>
</comment>
<comment type="similarity">
    <text evidence="3">Belongs to the HAD-like hydrolase superfamily. SerB family.</text>
</comment>
<dbReference type="PANTHER" id="PTHR43344:SF2">
    <property type="entry name" value="PHOSPHOSERINE PHOSPHATASE"/>
    <property type="match status" value="1"/>
</dbReference>
<evidence type="ECO:0000256" key="6">
    <source>
        <dbReference type="ARBA" id="ARBA00022723"/>
    </source>
</evidence>
<dbReference type="EC" id="3.1.3.3" evidence="4"/>
<dbReference type="InterPro" id="IPR036412">
    <property type="entry name" value="HAD-like_sf"/>
</dbReference>
<evidence type="ECO:0000256" key="9">
    <source>
        <dbReference type="ARBA" id="ARBA00023299"/>
    </source>
</evidence>
<sequence>MTTRGIVFFDIDGTLVPSMSSGSFLASRFGHQKQLDHAERLYATGELTNEEVSVIDAEGWRGMSTRTVERWLDDLPLIDGIEEVTSWCHGHRIEPALASLAWQPVSNSIARRYGFTANGGPRVGTSEFVYDGTVAEHFDEYDKRDRALALAAERRIPVQQCCAIGDSRSDVPLFEVLPASLALNASPAAREAATAAIATQDLTAVIPWLEAWERGLDRS</sequence>
<proteinExistence type="inferred from homology"/>
<dbReference type="Gene3D" id="3.40.50.1000">
    <property type="entry name" value="HAD superfamily/HAD-like"/>
    <property type="match status" value="1"/>
</dbReference>
<gene>
    <name evidence="12" type="ORF">O4220_17830</name>
</gene>
<keyword evidence="5" id="KW-0028">Amino-acid biosynthesis</keyword>
<evidence type="ECO:0000256" key="4">
    <source>
        <dbReference type="ARBA" id="ARBA00012640"/>
    </source>
</evidence>
<keyword evidence="7" id="KW-0378">Hydrolase</keyword>
<comment type="pathway">
    <text evidence="2">Amino-acid biosynthesis; L-serine biosynthesis; L-serine from 3-phospho-D-glycerate: step 3/3.</text>
</comment>
<evidence type="ECO:0000313" key="13">
    <source>
        <dbReference type="Proteomes" id="UP001081071"/>
    </source>
</evidence>
<dbReference type="SUPFAM" id="SSF56784">
    <property type="entry name" value="HAD-like"/>
    <property type="match status" value="1"/>
</dbReference>
<evidence type="ECO:0000256" key="8">
    <source>
        <dbReference type="ARBA" id="ARBA00022842"/>
    </source>
</evidence>
<keyword evidence="6" id="KW-0479">Metal-binding</keyword>
<evidence type="ECO:0000313" key="12">
    <source>
        <dbReference type="EMBL" id="MCZ4520377.1"/>
    </source>
</evidence>